<dbReference type="SUPFAM" id="SSF88659">
    <property type="entry name" value="Sigma3 and sigma4 domains of RNA polymerase sigma factors"/>
    <property type="match status" value="1"/>
</dbReference>
<dbReference type="GO" id="GO:0006352">
    <property type="term" value="P:DNA-templated transcription initiation"/>
    <property type="evidence" value="ECO:0007669"/>
    <property type="project" value="InterPro"/>
</dbReference>
<keyword evidence="8" id="KW-1185">Reference proteome</keyword>
<keyword evidence="4" id="KW-0804">Transcription</keyword>
<dbReference type="GO" id="GO:0016987">
    <property type="term" value="F:sigma factor activity"/>
    <property type="evidence" value="ECO:0007669"/>
    <property type="project" value="UniProtKB-KW"/>
</dbReference>
<dbReference type="SUPFAM" id="SSF88946">
    <property type="entry name" value="Sigma2 domain of RNA polymerase sigma factors"/>
    <property type="match status" value="1"/>
</dbReference>
<dbReference type="EMBL" id="FWXT01000002">
    <property type="protein sequence ID" value="SMC88866.1"/>
    <property type="molecule type" value="Genomic_DNA"/>
</dbReference>
<dbReference type="NCBIfam" id="TIGR02937">
    <property type="entry name" value="sigma70-ECF"/>
    <property type="match status" value="1"/>
</dbReference>
<organism evidence="7 8">
    <name type="scientific">Pedobacter africanus</name>
    <dbReference type="NCBI Taxonomy" id="151894"/>
    <lineage>
        <taxon>Bacteria</taxon>
        <taxon>Pseudomonadati</taxon>
        <taxon>Bacteroidota</taxon>
        <taxon>Sphingobacteriia</taxon>
        <taxon>Sphingobacteriales</taxon>
        <taxon>Sphingobacteriaceae</taxon>
        <taxon>Pedobacter</taxon>
    </lineage>
</organism>
<evidence type="ECO:0000256" key="4">
    <source>
        <dbReference type="ARBA" id="ARBA00023163"/>
    </source>
</evidence>
<dbReference type="InterPro" id="IPR039425">
    <property type="entry name" value="RNA_pol_sigma-70-like"/>
</dbReference>
<keyword evidence="3" id="KW-0731">Sigma factor</keyword>
<dbReference type="InterPro" id="IPR013249">
    <property type="entry name" value="RNA_pol_sigma70_r4_t2"/>
</dbReference>
<dbReference type="Proteomes" id="UP000192756">
    <property type="component" value="Unassembled WGS sequence"/>
</dbReference>
<keyword evidence="2" id="KW-0805">Transcription regulation</keyword>
<dbReference type="Pfam" id="PF04542">
    <property type="entry name" value="Sigma70_r2"/>
    <property type="match status" value="1"/>
</dbReference>
<protein>
    <submittedName>
        <fullName evidence="7">RNA polymerase sigma-70 factor, ECF subfamily</fullName>
    </submittedName>
</protein>
<dbReference type="AlphaFoldDB" id="A0A1W2CV76"/>
<evidence type="ECO:0000256" key="1">
    <source>
        <dbReference type="ARBA" id="ARBA00010641"/>
    </source>
</evidence>
<dbReference type="Gene3D" id="1.10.1740.10">
    <property type="match status" value="1"/>
</dbReference>
<dbReference type="InterPro" id="IPR036388">
    <property type="entry name" value="WH-like_DNA-bd_sf"/>
</dbReference>
<evidence type="ECO:0000259" key="5">
    <source>
        <dbReference type="Pfam" id="PF04542"/>
    </source>
</evidence>
<dbReference type="STRING" id="151894.SAMN04488524_3248"/>
<comment type="similarity">
    <text evidence="1">Belongs to the sigma-70 factor family. ECF subfamily.</text>
</comment>
<evidence type="ECO:0000256" key="3">
    <source>
        <dbReference type="ARBA" id="ARBA00023082"/>
    </source>
</evidence>
<proteinExistence type="inferred from homology"/>
<dbReference type="Pfam" id="PF08281">
    <property type="entry name" value="Sigma70_r4_2"/>
    <property type="match status" value="1"/>
</dbReference>
<dbReference type="InterPro" id="IPR014284">
    <property type="entry name" value="RNA_pol_sigma-70_dom"/>
</dbReference>
<name>A0A1W2CV76_9SPHI</name>
<dbReference type="GO" id="GO:0003677">
    <property type="term" value="F:DNA binding"/>
    <property type="evidence" value="ECO:0007669"/>
    <property type="project" value="InterPro"/>
</dbReference>
<dbReference type="PANTHER" id="PTHR43133">
    <property type="entry name" value="RNA POLYMERASE ECF-TYPE SIGMA FACTO"/>
    <property type="match status" value="1"/>
</dbReference>
<feature type="domain" description="RNA polymerase sigma-70 region 2" evidence="5">
    <location>
        <begin position="27"/>
        <end position="93"/>
    </location>
</feature>
<dbReference type="Gene3D" id="1.10.10.10">
    <property type="entry name" value="Winged helix-like DNA-binding domain superfamily/Winged helix DNA-binding domain"/>
    <property type="match status" value="1"/>
</dbReference>
<evidence type="ECO:0000313" key="7">
    <source>
        <dbReference type="EMBL" id="SMC88866.1"/>
    </source>
</evidence>
<dbReference type="InterPro" id="IPR007627">
    <property type="entry name" value="RNA_pol_sigma70_r2"/>
</dbReference>
<dbReference type="InterPro" id="IPR013324">
    <property type="entry name" value="RNA_pol_sigma_r3/r4-like"/>
</dbReference>
<evidence type="ECO:0000259" key="6">
    <source>
        <dbReference type="Pfam" id="PF08281"/>
    </source>
</evidence>
<feature type="domain" description="RNA polymerase sigma factor 70 region 4 type 2" evidence="6">
    <location>
        <begin position="125"/>
        <end position="176"/>
    </location>
</feature>
<dbReference type="RefSeq" id="WP_084240041.1">
    <property type="nucleotide sequence ID" value="NZ_FWXT01000002.1"/>
</dbReference>
<evidence type="ECO:0000313" key="8">
    <source>
        <dbReference type="Proteomes" id="UP000192756"/>
    </source>
</evidence>
<evidence type="ECO:0000256" key="2">
    <source>
        <dbReference type="ARBA" id="ARBA00023015"/>
    </source>
</evidence>
<gene>
    <name evidence="7" type="ORF">SAMN04488524_3248</name>
</gene>
<dbReference type="OrthoDB" id="799938at2"/>
<dbReference type="PANTHER" id="PTHR43133:SF46">
    <property type="entry name" value="RNA POLYMERASE SIGMA-70 FACTOR ECF SUBFAMILY"/>
    <property type="match status" value="1"/>
</dbReference>
<dbReference type="InterPro" id="IPR013325">
    <property type="entry name" value="RNA_pol_sigma_r2"/>
</dbReference>
<sequence length="196" mass="22813">MPIKPLQSEQELLAKVAKGDEYAFGLLYNQYNKKVFGFALQLLNSEILAEEVMQVTMLKLWQMEEGLNAIQNLDAYLRVTSRNISYNMLRRLKLEQNASEALGREWLEEHNETEEQIILKDTKKILEEAIEALPPQQKLVYQLCHQQGMKYEEAAKQLNLSPLSVQTYMKLALRFLRAYISKRTDVAALLIIFKLF</sequence>
<accession>A0A1W2CV76</accession>
<reference evidence="8" key="1">
    <citation type="submission" date="2017-04" db="EMBL/GenBank/DDBJ databases">
        <authorList>
            <person name="Varghese N."/>
            <person name="Submissions S."/>
        </authorList>
    </citation>
    <scope>NUCLEOTIDE SEQUENCE [LARGE SCALE GENOMIC DNA]</scope>
    <source>
        <strain evidence="8">DSM 12126</strain>
    </source>
</reference>